<organism evidence="2 3">
    <name type="scientific">Neomoorella humiferrea</name>
    <dbReference type="NCBI Taxonomy" id="676965"/>
    <lineage>
        <taxon>Bacteria</taxon>
        <taxon>Bacillati</taxon>
        <taxon>Bacillota</taxon>
        <taxon>Clostridia</taxon>
        <taxon>Neomoorellales</taxon>
        <taxon>Neomoorellaceae</taxon>
        <taxon>Neomoorella</taxon>
    </lineage>
</organism>
<evidence type="ECO:0000313" key="2">
    <source>
        <dbReference type="EMBL" id="PRR70208.1"/>
    </source>
</evidence>
<dbReference type="SUPFAM" id="SSF53850">
    <property type="entry name" value="Periplasmic binding protein-like II"/>
    <property type="match status" value="1"/>
</dbReference>
<dbReference type="InterPro" id="IPR005064">
    <property type="entry name" value="BUG"/>
</dbReference>
<dbReference type="PROSITE" id="PS51257">
    <property type="entry name" value="PROKAR_LIPOPROTEIN"/>
    <property type="match status" value="1"/>
</dbReference>
<dbReference type="PIRSF" id="PIRSF017082">
    <property type="entry name" value="YflP"/>
    <property type="match status" value="1"/>
</dbReference>
<comment type="similarity">
    <text evidence="1">Belongs to the UPF0065 (bug) family.</text>
</comment>
<reference evidence="2 3" key="1">
    <citation type="submission" date="2018-03" db="EMBL/GenBank/DDBJ databases">
        <title>Genome sequence of Moorella humiferrea DSM 23265.</title>
        <authorList>
            <person name="Poehlein A."/>
            <person name="Daniel R."/>
        </authorList>
    </citation>
    <scope>NUCLEOTIDE SEQUENCE [LARGE SCALE GENOMIC DNA]</scope>
    <source>
        <strain evidence="2 3">DSM 23265</strain>
    </source>
</reference>
<dbReference type="EMBL" id="PVXM01000049">
    <property type="protein sequence ID" value="PRR70208.1"/>
    <property type="molecule type" value="Genomic_DNA"/>
</dbReference>
<dbReference type="Pfam" id="PF03401">
    <property type="entry name" value="TctC"/>
    <property type="match status" value="1"/>
</dbReference>
<dbReference type="RefSeq" id="WP_170066341.1">
    <property type="nucleotide sequence ID" value="NZ_CP136418.1"/>
</dbReference>
<dbReference type="PANTHER" id="PTHR42928:SF5">
    <property type="entry name" value="BLR1237 PROTEIN"/>
    <property type="match status" value="1"/>
</dbReference>
<dbReference type="CDD" id="cd07012">
    <property type="entry name" value="PBP2_Bug_TTT"/>
    <property type="match status" value="1"/>
</dbReference>
<keyword evidence="3" id="KW-1185">Reference proteome</keyword>
<dbReference type="Gene3D" id="3.40.190.150">
    <property type="entry name" value="Bordetella uptake gene, domain 1"/>
    <property type="match status" value="1"/>
</dbReference>
<sequence length="328" mass="35839">MFKKSRRLLAGMVLLTAGILFMVTGCGKSQTQKTADKYPEKPITYLITFDPGGQSDREARRQQPLLEKILGQKIIIDYKVGGGGAVGWSELARSKPDGYTIAGFNLPHIILQPMQQETGYKTEQIVPVALFQSTPLGLAVLKDSPYKTLEDFLNAAKQKPGEISIGGSGTFSGHQMATLRLEKMTGTKFKYVPFTGSAPQMTAFLGGHVDAVFANSDDLVKQKDKIRVLAFASNERFEAFSDAPTFKEKGIDLVETIDRGVAVPPGTPDNVIKKLEAAFLEIAKNPDIQAQMKKEGFVPIAMGHDECKAYIEKMTGIYKEIVAGLKTN</sequence>
<name>A0A2T0AMW2_9FIRM</name>
<gene>
    <name evidence="2" type="ORF">MOHU_19990</name>
</gene>
<protein>
    <submittedName>
        <fullName evidence="2">Tripartite tricarboxylate transporter family receptor</fullName>
    </submittedName>
</protein>
<accession>A0A2T0AMW2</accession>
<evidence type="ECO:0000256" key="1">
    <source>
        <dbReference type="ARBA" id="ARBA00006987"/>
    </source>
</evidence>
<comment type="caution">
    <text evidence="2">The sequence shown here is derived from an EMBL/GenBank/DDBJ whole genome shotgun (WGS) entry which is preliminary data.</text>
</comment>
<keyword evidence="2" id="KW-0675">Receptor</keyword>
<evidence type="ECO:0000313" key="3">
    <source>
        <dbReference type="Proteomes" id="UP000238415"/>
    </source>
</evidence>
<proteinExistence type="inferred from homology"/>
<dbReference type="Proteomes" id="UP000238415">
    <property type="component" value="Unassembled WGS sequence"/>
</dbReference>
<dbReference type="Gene3D" id="3.40.190.10">
    <property type="entry name" value="Periplasmic binding protein-like II"/>
    <property type="match status" value="1"/>
</dbReference>
<dbReference type="PANTHER" id="PTHR42928">
    <property type="entry name" value="TRICARBOXYLATE-BINDING PROTEIN"/>
    <property type="match status" value="1"/>
</dbReference>
<dbReference type="InterPro" id="IPR042100">
    <property type="entry name" value="Bug_dom1"/>
</dbReference>
<dbReference type="AlphaFoldDB" id="A0A2T0AMW2"/>